<evidence type="ECO:0000259" key="3">
    <source>
        <dbReference type="PROSITE" id="PS50893"/>
    </source>
</evidence>
<evidence type="ECO:0000256" key="1">
    <source>
        <dbReference type="ARBA" id="ARBA00022741"/>
    </source>
</evidence>
<dbReference type="InterPro" id="IPR003593">
    <property type="entry name" value="AAA+_ATPase"/>
</dbReference>
<keyword evidence="2 4" id="KW-0067">ATP-binding</keyword>
<evidence type="ECO:0000313" key="4">
    <source>
        <dbReference type="EMBL" id="QDU36441.1"/>
    </source>
</evidence>
<dbReference type="InterPro" id="IPR027417">
    <property type="entry name" value="P-loop_NTPase"/>
</dbReference>
<reference evidence="4 5" key="1">
    <citation type="submission" date="2019-02" db="EMBL/GenBank/DDBJ databases">
        <title>Deep-cultivation of Planctomycetes and their phenomic and genomic characterization uncovers novel biology.</title>
        <authorList>
            <person name="Wiegand S."/>
            <person name="Jogler M."/>
            <person name="Boedeker C."/>
            <person name="Pinto D."/>
            <person name="Vollmers J."/>
            <person name="Rivas-Marin E."/>
            <person name="Kohn T."/>
            <person name="Peeters S.H."/>
            <person name="Heuer A."/>
            <person name="Rast P."/>
            <person name="Oberbeckmann S."/>
            <person name="Bunk B."/>
            <person name="Jeske O."/>
            <person name="Meyerdierks A."/>
            <person name="Storesund J.E."/>
            <person name="Kallscheuer N."/>
            <person name="Luecker S."/>
            <person name="Lage O.M."/>
            <person name="Pohl T."/>
            <person name="Merkel B.J."/>
            <person name="Hornburger P."/>
            <person name="Mueller R.-W."/>
            <person name="Bruemmer F."/>
            <person name="Labrenz M."/>
            <person name="Spormann A.M."/>
            <person name="Op den Camp H."/>
            <person name="Overmann J."/>
            <person name="Amann R."/>
            <person name="Jetten M.S.M."/>
            <person name="Mascher T."/>
            <person name="Medema M.H."/>
            <person name="Devos D.P."/>
            <person name="Kaster A.-K."/>
            <person name="Ovreas L."/>
            <person name="Rohde M."/>
            <person name="Galperin M.Y."/>
            <person name="Jogler C."/>
        </authorList>
    </citation>
    <scope>NUCLEOTIDE SEQUENCE [LARGE SCALE GENOMIC DNA]</scope>
    <source>
        <strain evidence="4 5">Mal4</strain>
    </source>
</reference>
<protein>
    <submittedName>
        <fullName evidence="4">Daunorubicin/doxorubicin resistance ATP-binding protein DrrA</fullName>
        <ecNumber evidence="4">3.6.3.-</ecNumber>
    </submittedName>
</protein>
<dbReference type="SUPFAM" id="SSF52540">
    <property type="entry name" value="P-loop containing nucleoside triphosphate hydrolases"/>
    <property type="match status" value="1"/>
</dbReference>
<organism evidence="4 5">
    <name type="scientific">Maioricimonas rarisocia</name>
    <dbReference type="NCBI Taxonomy" id="2528026"/>
    <lineage>
        <taxon>Bacteria</taxon>
        <taxon>Pseudomonadati</taxon>
        <taxon>Planctomycetota</taxon>
        <taxon>Planctomycetia</taxon>
        <taxon>Planctomycetales</taxon>
        <taxon>Planctomycetaceae</taxon>
        <taxon>Maioricimonas</taxon>
    </lineage>
</organism>
<dbReference type="OrthoDB" id="9804819at2"/>
<evidence type="ECO:0000313" key="5">
    <source>
        <dbReference type="Proteomes" id="UP000320496"/>
    </source>
</evidence>
<dbReference type="Gene3D" id="3.40.50.300">
    <property type="entry name" value="P-loop containing nucleotide triphosphate hydrolases"/>
    <property type="match status" value="1"/>
</dbReference>
<dbReference type="AlphaFoldDB" id="A0A517Z1U0"/>
<dbReference type="GO" id="GO:0016887">
    <property type="term" value="F:ATP hydrolysis activity"/>
    <property type="evidence" value="ECO:0007669"/>
    <property type="project" value="InterPro"/>
</dbReference>
<keyword evidence="1" id="KW-0547">Nucleotide-binding</keyword>
<dbReference type="EMBL" id="CP036275">
    <property type="protein sequence ID" value="QDU36441.1"/>
    <property type="molecule type" value="Genomic_DNA"/>
</dbReference>
<keyword evidence="5" id="KW-1185">Reference proteome</keyword>
<keyword evidence="4" id="KW-0378">Hydrolase</keyword>
<dbReference type="SMART" id="SM00382">
    <property type="entry name" value="AAA"/>
    <property type="match status" value="1"/>
</dbReference>
<dbReference type="Pfam" id="PF00005">
    <property type="entry name" value="ABC_tran"/>
    <property type="match status" value="1"/>
</dbReference>
<name>A0A517Z1U0_9PLAN</name>
<dbReference type="GO" id="GO:0005524">
    <property type="term" value="F:ATP binding"/>
    <property type="evidence" value="ECO:0007669"/>
    <property type="project" value="UniProtKB-KW"/>
</dbReference>
<gene>
    <name evidence="4" type="primary">drrA</name>
    <name evidence="4" type="ORF">Mal4_07270</name>
</gene>
<dbReference type="PANTHER" id="PTHR43582:SF5">
    <property type="entry name" value="ABC TRANSPORTER"/>
    <property type="match status" value="1"/>
</dbReference>
<evidence type="ECO:0000256" key="2">
    <source>
        <dbReference type="ARBA" id="ARBA00022840"/>
    </source>
</evidence>
<proteinExistence type="predicted"/>
<feature type="domain" description="ABC transporter" evidence="3">
    <location>
        <begin position="19"/>
        <end position="248"/>
    </location>
</feature>
<accession>A0A517Z1U0</accession>
<dbReference type="PROSITE" id="PS50893">
    <property type="entry name" value="ABC_TRANSPORTER_2"/>
    <property type="match status" value="1"/>
</dbReference>
<sequence length="331" mass="35907">MDRRRDLRVPSSMSDVPAILVDALNHHYGERQALCDVSFTVATGGIFGLLGPNGGGKTTLFRILGTLLPLQSGRAAVCGHDVASEPAAVRRQLGVTFQSPSLDGKLTVAENLKYQGYLYGLSGASLRSRMDQMLARVGLSDRSRDIVDTLSGGLKRRVEIAKSLLHGPRVLLLDEPSTGLDPGARHDLWRTLQRLRDDGVTVLVTTHLMEEAQRCDRLGILSQGSLVALGEPEELQASVGGDCLTIQSNAPDPLAESIRQQFGLDVQKLGEALRIESGNGHELVRDLVAAFPDQIRAIALGKPTLEDVFIQRTGHRFWEEDQAEPQTASAH</sequence>
<dbReference type="PANTHER" id="PTHR43582">
    <property type="entry name" value="LINEARMYCIN RESISTANCE ATP-BINDING PROTEIN LNRL"/>
    <property type="match status" value="1"/>
</dbReference>
<dbReference type="KEGG" id="mri:Mal4_07270"/>
<dbReference type="Proteomes" id="UP000320496">
    <property type="component" value="Chromosome"/>
</dbReference>
<dbReference type="InterPro" id="IPR003439">
    <property type="entry name" value="ABC_transporter-like_ATP-bd"/>
</dbReference>
<dbReference type="EC" id="3.6.3.-" evidence="4"/>